<sequence>MNYSAVKSTLLCVISKKAGEASVCCVFIGVLNNLRQPVAGNDHHDSLKPHPGSEEGINNHMTASSFNTMVEASSLQCKHIQIKENRKTANNKAVWDSWQHYIACWVVA</sequence>
<protein>
    <submittedName>
        <fullName evidence="1">Uncharacterized protein</fullName>
    </submittedName>
</protein>
<comment type="caution">
    <text evidence="1">The sequence shown here is derived from an EMBL/GenBank/DDBJ whole genome shotgun (WGS) entry which is preliminary data.</text>
</comment>
<gene>
    <name evidence="1" type="ORF">CRENBAI_024157</name>
</gene>
<evidence type="ECO:0000313" key="2">
    <source>
        <dbReference type="Proteomes" id="UP001311232"/>
    </source>
</evidence>
<name>A0AAV9S983_9TELE</name>
<proteinExistence type="predicted"/>
<keyword evidence="2" id="KW-1185">Reference proteome</keyword>
<reference evidence="1 2" key="1">
    <citation type="submission" date="2021-06" db="EMBL/GenBank/DDBJ databases">
        <authorList>
            <person name="Palmer J.M."/>
        </authorList>
    </citation>
    <scope>NUCLEOTIDE SEQUENCE [LARGE SCALE GENOMIC DNA]</scope>
    <source>
        <strain evidence="1 2">MEX-2019</strain>
        <tissue evidence="1">Muscle</tissue>
    </source>
</reference>
<evidence type="ECO:0000313" key="1">
    <source>
        <dbReference type="EMBL" id="KAK5617963.1"/>
    </source>
</evidence>
<dbReference type="EMBL" id="JAHHUM010000651">
    <property type="protein sequence ID" value="KAK5617963.1"/>
    <property type="molecule type" value="Genomic_DNA"/>
</dbReference>
<dbReference type="Proteomes" id="UP001311232">
    <property type="component" value="Unassembled WGS sequence"/>
</dbReference>
<accession>A0AAV9S983</accession>
<dbReference type="AlphaFoldDB" id="A0AAV9S983"/>
<organism evidence="1 2">
    <name type="scientific">Crenichthys baileyi</name>
    <name type="common">White River springfish</name>
    <dbReference type="NCBI Taxonomy" id="28760"/>
    <lineage>
        <taxon>Eukaryota</taxon>
        <taxon>Metazoa</taxon>
        <taxon>Chordata</taxon>
        <taxon>Craniata</taxon>
        <taxon>Vertebrata</taxon>
        <taxon>Euteleostomi</taxon>
        <taxon>Actinopterygii</taxon>
        <taxon>Neopterygii</taxon>
        <taxon>Teleostei</taxon>
        <taxon>Neoteleostei</taxon>
        <taxon>Acanthomorphata</taxon>
        <taxon>Ovalentaria</taxon>
        <taxon>Atherinomorphae</taxon>
        <taxon>Cyprinodontiformes</taxon>
        <taxon>Goodeidae</taxon>
        <taxon>Crenichthys</taxon>
    </lineage>
</organism>